<feature type="signal peptide" evidence="1">
    <location>
        <begin position="1"/>
        <end position="20"/>
    </location>
</feature>
<sequence>MGSWSGVMALLLLGVYGASCATTAAAAATREGRVTVGLDKARLHPLSDMRPGFLYSRLRGRCTPEFWSTRREAWPKMVPQEASVWKVFGSRALERYEPELTVLEATQRNDDIGGSAFSQLVKQSSAALLNSYTREGFPYTAWEVKTLLIQALISEESARSQARHFAEANQVCT</sequence>
<gene>
    <name evidence="2" type="primary">ddl_4</name>
    <name evidence="2" type="ORF">g.20071</name>
</gene>
<organism evidence="2">
    <name type="scientific">Anthurium amnicola</name>
    <dbReference type="NCBI Taxonomy" id="1678845"/>
    <lineage>
        <taxon>Eukaryota</taxon>
        <taxon>Viridiplantae</taxon>
        <taxon>Streptophyta</taxon>
        <taxon>Embryophyta</taxon>
        <taxon>Tracheophyta</taxon>
        <taxon>Spermatophyta</taxon>
        <taxon>Magnoliopsida</taxon>
        <taxon>Liliopsida</taxon>
        <taxon>Araceae</taxon>
        <taxon>Pothoideae</taxon>
        <taxon>Potheae</taxon>
        <taxon>Anthurium</taxon>
    </lineage>
</organism>
<dbReference type="PANTHER" id="PTHR33210:SF16">
    <property type="entry name" value="OS04G0517000 PROTEIN"/>
    <property type="match status" value="1"/>
</dbReference>
<dbReference type="AlphaFoldDB" id="A0A1D1YY41"/>
<name>A0A1D1YY41_9ARAE</name>
<dbReference type="EMBL" id="GDJX01008363">
    <property type="protein sequence ID" value="JAT59573.1"/>
    <property type="molecule type" value="Transcribed_RNA"/>
</dbReference>
<keyword evidence="2" id="KW-0436">Ligase</keyword>
<proteinExistence type="predicted"/>
<dbReference type="InterPro" id="IPR039923">
    <property type="entry name" value="Protodermal_1"/>
</dbReference>
<feature type="chain" id="PRO_5008900594" evidence="1">
    <location>
        <begin position="21"/>
        <end position="173"/>
    </location>
</feature>
<dbReference type="PANTHER" id="PTHR33210">
    <property type="entry name" value="PROTODERMAL FACTOR 1"/>
    <property type="match status" value="1"/>
</dbReference>
<evidence type="ECO:0000256" key="1">
    <source>
        <dbReference type="SAM" id="SignalP"/>
    </source>
</evidence>
<evidence type="ECO:0000313" key="2">
    <source>
        <dbReference type="EMBL" id="JAT59573.1"/>
    </source>
</evidence>
<keyword evidence="1" id="KW-0732">Signal</keyword>
<accession>A0A1D1YY41</accession>
<reference evidence="2" key="1">
    <citation type="submission" date="2015-07" db="EMBL/GenBank/DDBJ databases">
        <title>Transcriptome Assembly of Anthurium amnicola.</title>
        <authorList>
            <person name="Suzuki J."/>
        </authorList>
    </citation>
    <scope>NUCLEOTIDE SEQUENCE</scope>
</reference>
<dbReference type="GO" id="GO:0016874">
    <property type="term" value="F:ligase activity"/>
    <property type="evidence" value="ECO:0007669"/>
    <property type="project" value="UniProtKB-KW"/>
</dbReference>
<protein>
    <submittedName>
        <fullName evidence="2">D-alanine--D-alanine ligase</fullName>
    </submittedName>
</protein>